<dbReference type="GO" id="GO:0051082">
    <property type="term" value="F:unfolded protein binding"/>
    <property type="evidence" value="ECO:0007669"/>
    <property type="project" value="InterPro"/>
</dbReference>
<dbReference type="InterPro" id="IPR043183">
    <property type="entry name" value="DNJB2/6-like"/>
</dbReference>
<dbReference type="STRING" id="38654.A0A3Q0H6R9"/>
<dbReference type="SMART" id="SM00271">
    <property type="entry name" value="DnaJ"/>
    <property type="match status" value="1"/>
</dbReference>
<keyword evidence="4" id="KW-1185">Reference proteome</keyword>
<sequence length="228" mass="25374">MVNYYEVLGVKKNASADDIKKAYRKLALKLHPDKNPENKEGAEREFVEVFKAYEVLSDAKKRNVYDKSTEGVLIRQQRKGGGKGERKEKDRKREKFKEGKHFDSEFTLGSPYPNVFEGIDAFSGKLLDDAFEAFSDIPGRLHGRRRRGNEGYSVSISGVSPISGTGFTSFGSQQARGCSSSTITSLNNSGKGNFKSIITTSKIVNGVKVTTKRIVVNGRERIETIIDH</sequence>
<gene>
    <name evidence="5" type="primary">SAMD13</name>
</gene>
<dbReference type="CTD" id="148418"/>
<dbReference type="CDD" id="cd06257">
    <property type="entry name" value="DnaJ"/>
    <property type="match status" value="1"/>
</dbReference>
<dbReference type="RefSeq" id="XP_025067317.1">
    <property type="nucleotide sequence ID" value="XM_025211532.1"/>
</dbReference>
<dbReference type="InterPro" id="IPR018253">
    <property type="entry name" value="DnaJ_domain_CS"/>
</dbReference>
<evidence type="ECO:0000256" key="1">
    <source>
        <dbReference type="ARBA" id="ARBA00023186"/>
    </source>
</evidence>
<keyword evidence="1" id="KW-0143">Chaperone</keyword>
<name>A0A3Q0H6R9_ALLSI</name>
<organism evidence="4 5">
    <name type="scientific">Alligator sinensis</name>
    <name type="common">Chinese alligator</name>
    <dbReference type="NCBI Taxonomy" id="38654"/>
    <lineage>
        <taxon>Eukaryota</taxon>
        <taxon>Metazoa</taxon>
        <taxon>Chordata</taxon>
        <taxon>Craniata</taxon>
        <taxon>Vertebrata</taxon>
        <taxon>Euteleostomi</taxon>
        <taxon>Archelosauria</taxon>
        <taxon>Archosauria</taxon>
        <taxon>Crocodylia</taxon>
        <taxon>Alligatoridae</taxon>
        <taxon>Alligatorinae</taxon>
        <taxon>Alligator</taxon>
    </lineage>
</organism>
<dbReference type="SUPFAM" id="SSF46565">
    <property type="entry name" value="Chaperone J-domain"/>
    <property type="match status" value="1"/>
</dbReference>
<evidence type="ECO:0000313" key="4">
    <source>
        <dbReference type="Proteomes" id="UP000189705"/>
    </source>
</evidence>
<evidence type="ECO:0000259" key="3">
    <source>
        <dbReference type="PROSITE" id="PS50076"/>
    </source>
</evidence>
<dbReference type="InterPro" id="IPR036869">
    <property type="entry name" value="J_dom_sf"/>
</dbReference>
<dbReference type="AlphaFoldDB" id="A0A3Q0H6R9"/>
<evidence type="ECO:0000313" key="5">
    <source>
        <dbReference type="RefSeq" id="XP_025067317.1"/>
    </source>
</evidence>
<dbReference type="PROSITE" id="PS00636">
    <property type="entry name" value="DNAJ_1"/>
    <property type="match status" value="1"/>
</dbReference>
<dbReference type="GO" id="GO:0030544">
    <property type="term" value="F:Hsp70 protein binding"/>
    <property type="evidence" value="ECO:0007669"/>
    <property type="project" value="InterPro"/>
</dbReference>
<dbReference type="PRINTS" id="PR00625">
    <property type="entry name" value="JDOMAIN"/>
</dbReference>
<dbReference type="Pfam" id="PF00226">
    <property type="entry name" value="DnaJ"/>
    <property type="match status" value="1"/>
</dbReference>
<dbReference type="PROSITE" id="PS50076">
    <property type="entry name" value="DNAJ_2"/>
    <property type="match status" value="1"/>
</dbReference>
<dbReference type="PANTHER" id="PTHR45168:SF4">
    <property type="entry name" value="SIMILAR TO DNAJ HOMOLOG SUBFAMILY B MEMBER 6 (HEAT SHOCK PROTEIN J2) (HSJ-2) (MRJ) (MDJ4)"/>
    <property type="match status" value="1"/>
</dbReference>
<protein>
    <submittedName>
        <fullName evidence="5">Sterile alpha motif domain-containing protein 13 isoform X1</fullName>
    </submittedName>
</protein>
<proteinExistence type="predicted"/>
<dbReference type="InterPro" id="IPR001623">
    <property type="entry name" value="DnaJ_domain"/>
</dbReference>
<evidence type="ECO:0000256" key="2">
    <source>
        <dbReference type="SAM" id="MobiDB-lite"/>
    </source>
</evidence>
<feature type="compositionally biased region" description="Basic and acidic residues" evidence="2">
    <location>
        <begin position="82"/>
        <end position="96"/>
    </location>
</feature>
<feature type="region of interest" description="Disordered" evidence="2">
    <location>
        <begin position="73"/>
        <end position="96"/>
    </location>
</feature>
<dbReference type="Gene3D" id="1.10.287.110">
    <property type="entry name" value="DnaJ domain"/>
    <property type="match status" value="1"/>
</dbReference>
<dbReference type="Proteomes" id="UP000189705">
    <property type="component" value="Unplaced"/>
</dbReference>
<reference evidence="5" key="1">
    <citation type="submission" date="2025-08" db="UniProtKB">
        <authorList>
            <consortium name="RefSeq"/>
        </authorList>
    </citation>
    <scope>IDENTIFICATION</scope>
</reference>
<dbReference type="GeneID" id="102374421"/>
<dbReference type="InParanoid" id="A0A3Q0H6R9"/>
<feature type="domain" description="J" evidence="3">
    <location>
        <begin position="3"/>
        <end position="69"/>
    </location>
</feature>
<dbReference type="PANTHER" id="PTHR45168">
    <property type="entry name" value="DNAJ HOMOLOG SUBFAMILY B MEMBER 2"/>
    <property type="match status" value="1"/>
</dbReference>
<accession>A0A3Q0H6R9</accession>